<feature type="region of interest" description="Disordered" evidence="10">
    <location>
        <begin position="88"/>
        <end position="122"/>
    </location>
</feature>
<evidence type="ECO:0000256" key="4">
    <source>
        <dbReference type="ARBA" id="ARBA00022692"/>
    </source>
</evidence>
<evidence type="ECO:0000313" key="11">
    <source>
        <dbReference type="EMBL" id="MBR9970474.1"/>
    </source>
</evidence>
<comment type="similarity">
    <text evidence="9">Belongs to the TatB family.</text>
</comment>
<evidence type="ECO:0000256" key="2">
    <source>
        <dbReference type="ARBA" id="ARBA00022448"/>
    </source>
</evidence>
<evidence type="ECO:0000256" key="5">
    <source>
        <dbReference type="ARBA" id="ARBA00022927"/>
    </source>
</evidence>
<gene>
    <name evidence="9 11" type="primary">tatB</name>
    <name evidence="11" type="ORF">KEC16_01950</name>
</gene>
<dbReference type="InterPro" id="IPR003369">
    <property type="entry name" value="TatA/B/E"/>
</dbReference>
<dbReference type="EMBL" id="JAGTUF010000001">
    <property type="protein sequence ID" value="MBR9970474.1"/>
    <property type="molecule type" value="Genomic_DNA"/>
</dbReference>
<comment type="subcellular location">
    <subcellularLocation>
        <location evidence="9">Cell membrane</location>
        <topology evidence="9">Single-pass membrane protein</topology>
    </subcellularLocation>
    <subcellularLocation>
        <location evidence="1">Membrane</location>
        <topology evidence="1">Single-pass membrane protein</topology>
    </subcellularLocation>
</comment>
<dbReference type="Proteomes" id="UP000680714">
    <property type="component" value="Unassembled WGS sequence"/>
</dbReference>
<keyword evidence="5 9" id="KW-0653">Protein transport</keyword>
<dbReference type="PANTHER" id="PTHR33162:SF1">
    <property type="entry name" value="SEC-INDEPENDENT PROTEIN TRANSLOCASE PROTEIN TATA, CHLOROPLASTIC"/>
    <property type="match status" value="1"/>
</dbReference>
<keyword evidence="6 9" id="KW-1133">Transmembrane helix</keyword>
<name>A0ABS5I831_9PROT</name>
<keyword evidence="4 9" id="KW-0812">Transmembrane</keyword>
<dbReference type="PANTHER" id="PTHR33162">
    <property type="entry name" value="SEC-INDEPENDENT PROTEIN TRANSLOCASE PROTEIN TATA, CHLOROPLASTIC"/>
    <property type="match status" value="1"/>
</dbReference>
<comment type="subunit">
    <text evidence="9">The Tat system comprises two distinct complexes: a TatABC complex, containing multiple copies of TatA, TatB and TatC subunits, and a separate TatA complex, containing only TatA subunits. Substrates initially bind to the TatABC complex, which probably triggers association of the separate TatA complex to form the active translocon.</text>
</comment>
<sequence length="122" mass="13484">MFDIGMDEMALVAVVALIVIGPKDLPQVLRMCGRWVRKARELAGEFQRGVDDMVRETELDEMKAQVEKVADTNALKREIEKTIDPTGDIVRSLEAPSLDKPDEAVAAENPDIMISPEKPPAP</sequence>
<protein>
    <recommendedName>
        <fullName evidence="9">Sec-independent protein translocase protein TatB</fullName>
    </recommendedName>
</protein>
<organism evidence="11 12">
    <name type="scientific">Magnetospirillum sulfuroxidans</name>
    <dbReference type="NCBI Taxonomy" id="611300"/>
    <lineage>
        <taxon>Bacteria</taxon>
        <taxon>Pseudomonadati</taxon>
        <taxon>Pseudomonadota</taxon>
        <taxon>Alphaproteobacteria</taxon>
        <taxon>Rhodospirillales</taxon>
        <taxon>Rhodospirillaceae</taxon>
        <taxon>Magnetospirillum</taxon>
    </lineage>
</organism>
<comment type="function">
    <text evidence="9">Part of the twin-arginine translocation (Tat) system that transports large folded proteins containing a characteristic twin-arginine motif in their signal peptide across membranes. Together with TatC, TatB is part of a receptor directly interacting with Tat signal peptides. TatB may form an oligomeric binding site that transiently accommodates folded Tat precursor proteins before their translocation.</text>
</comment>
<evidence type="ECO:0000313" key="12">
    <source>
        <dbReference type="Proteomes" id="UP000680714"/>
    </source>
</evidence>
<keyword evidence="3 9" id="KW-1003">Cell membrane</keyword>
<dbReference type="InterPro" id="IPR018448">
    <property type="entry name" value="TatB"/>
</dbReference>
<dbReference type="Gene3D" id="1.20.5.3310">
    <property type="match status" value="1"/>
</dbReference>
<evidence type="ECO:0000256" key="3">
    <source>
        <dbReference type="ARBA" id="ARBA00022475"/>
    </source>
</evidence>
<evidence type="ECO:0000256" key="8">
    <source>
        <dbReference type="ARBA" id="ARBA00023136"/>
    </source>
</evidence>
<evidence type="ECO:0000256" key="9">
    <source>
        <dbReference type="HAMAP-Rule" id="MF_00237"/>
    </source>
</evidence>
<keyword evidence="8 9" id="KW-0472">Membrane</keyword>
<accession>A0ABS5I831</accession>
<keyword evidence="7 9" id="KW-0811">Translocation</keyword>
<evidence type="ECO:0000256" key="6">
    <source>
        <dbReference type="ARBA" id="ARBA00022989"/>
    </source>
</evidence>
<proteinExistence type="inferred from homology"/>
<keyword evidence="12" id="KW-1185">Reference proteome</keyword>
<dbReference type="PRINTS" id="PR01506">
    <property type="entry name" value="TATBPROTEIN"/>
</dbReference>
<comment type="caution">
    <text evidence="11">The sequence shown here is derived from an EMBL/GenBank/DDBJ whole genome shotgun (WGS) entry which is preliminary data.</text>
</comment>
<evidence type="ECO:0000256" key="7">
    <source>
        <dbReference type="ARBA" id="ARBA00023010"/>
    </source>
</evidence>
<evidence type="ECO:0000256" key="10">
    <source>
        <dbReference type="SAM" id="MobiDB-lite"/>
    </source>
</evidence>
<dbReference type="NCBIfam" id="TIGR01410">
    <property type="entry name" value="tatB"/>
    <property type="match status" value="1"/>
</dbReference>
<evidence type="ECO:0000256" key="1">
    <source>
        <dbReference type="ARBA" id="ARBA00004167"/>
    </source>
</evidence>
<dbReference type="HAMAP" id="MF_00237">
    <property type="entry name" value="TatB"/>
    <property type="match status" value="1"/>
</dbReference>
<dbReference type="Pfam" id="PF02416">
    <property type="entry name" value="TatA_B_E"/>
    <property type="match status" value="1"/>
</dbReference>
<keyword evidence="2 9" id="KW-0813">Transport</keyword>
<dbReference type="RefSeq" id="WP_211545965.1">
    <property type="nucleotide sequence ID" value="NZ_JAGTUF010000001.1"/>
</dbReference>
<reference evidence="11 12" key="1">
    <citation type="submission" date="2021-04" db="EMBL/GenBank/DDBJ databases">
        <title>Magnetospirillum sulfuroxidans sp. nov., a facultative chemolithoautotrophic sulfur-oxidizing alphaproteobacterium isolated from freshwater sediment and proposals for Paramagetospirillum gen. nov., and Magnetospirillaceae fam. nov.</title>
        <authorList>
            <person name="Koziaeva V."/>
            <person name="Geelhoed J.S."/>
            <person name="Sorokin D.Y."/>
            <person name="Grouzdev D.S."/>
        </authorList>
    </citation>
    <scope>NUCLEOTIDE SEQUENCE [LARGE SCALE GENOMIC DNA]</scope>
    <source>
        <strain evidence="11 12">J10</strain>
    </source>
</reference>